<reference evidence="2" key="1">
    <citation type="journal article" date="2024" name="Proc. Natl. Acad. Sci. U.S.A.">
        <title>Extraordinary preservation of gene collinearity over three hundred million years revealed in homosporous lycophytes.</title>
        <authorList>
            <person name="Li C."/>
            <person name="Wickell D."/>
            <person name="Kuo L.Y."/>
            <person name="Chen X."/>
            <person name="Nie B."/>
            <person name="Liao X."/>
            <person name="Peng D."/>
            <person name="Ji J."/>
            <person name="Jenkins J."/>
            <person name="Williams M."/>
            <person name="Shu S."/>
            <person name="Plott C."/>
            <person name="Barry K."/>
            <person name="Rajasekar S."/>
            <person name="Grimwood J."/>
            <person name="Han X."/>
            <person name="Sun S."/>
            <person name="Hou Z."/>
            <person name="He W."/>
            <person name="Dai G."/>
            <person name="Sun C."/>
            <person name="Schmutz J."/>
            <person name="Leebens-Mack J.H."/>
            <person name="Li F.W."/>
            <person name="Wang L."/>
        </authorList>
    </citation>
    <scope>NUCLEOTIDE SEQUENCE [LARGE SCALE GENOMIC DNA]</scope>
    <source>
        <strain evidence="2">cv. PW_Plant_1</strain>
    </source>
</reference>
<evidence type="ECO:0000313" key="1">
    <source>
        <dbReference type="EMBL" id="KAJ7524788.1"/>
    </source>
</evidence>
<evidence type="ECO:0000313" key="2">
    <source>
        <dbReference type="Proteomes" id="UP001162992"/>
    </source>
</evidence>
<protein>
    <submittedName>
        <fullName evidence="1">Uncharacterized protein</fullName>
    </submittedName>
</protein>
<dbReference type="Proteomes" id="UP001162992">
    <property type="component" value="Chromosome 17"/>
</dbReference>
<name>A0ACC2B4W0_DIPCM</name>
<comment type="caution">
    <text evidence="1">The sequence shown here is derived from an EMBL/GenBank/DDBJ whole genome shotgun (WGS) entry which is preliminary data.</text>
</comment>
<gene>
    <name evidence="1" type="ORF">O6H91_17G021900</name>
</gene>
<keyword evidence="2" id="KW-1185">Reference proteome</keyword>
<sequence>MYVGGKSNKHILFIYTLLQLRIFAVATMMCFHVVLKELQIFIHVRMCIVVSLGLINDFPLTVYRCLVVYLIGSYCIHLCLGPRIYFLIIILPHNGKNLRQINFKLDICIRICACRQLMVYSFVVHCLWDGNLHT</sequence>
<organism evidence="1 2">
    <name type="scientific">Diphasiastrum complanatum</name>
    <name type="common">Issler's clubmoss</name>
    <name type="synonym">Lycopodium complanatum</name>
    <dbReference type="NCBI Taxonomy" id="34168"/>
    <lineage>
        <taxon>Eukaryota</taxon>
        <taxon>Viridiplantae</taxon>
        <taxon>Streptophyta</taxon>
        <taxon>Embryophyta</taxon>
        <taxon>Tracheophyta</taxon>
        <taxon>Lycopodiopsida</taxon>
        <taxon>Lycopodiales</taxon>
        <taxon>Lycopodiaceae</taxon>
        <taxon>Lycopodioideae</taxon>
        <taxon>Diphasiastrum</taxon>
    </lineage>
</organism>
<accession>A0ACC2B4W0</accession>
<proteinExistence type="predicted"/>
<dbReference type="EMBL" id="CM055108">
    <property type="protein sequence ID" value="KAJ7524788.1"/>
    <property type="molecule type" value="Genomic_DNA"/>
</dbReference>